<accession>A0AAV9ZVS4</accession>
<dbReference type="InterPro" id="IPR001810">
    <property type="entry name" value="F-box_dom"/>
</dbReference>
<dbReference type="Proteomes" id="UP001362999">
    <property type="component" value="Unassembled WGS sequence"/>
</dbReference>
<comment type="caution">
    <text evidence="2">The sequence shown here is derived from an EMBL/GenBank/DDBJ whole genome shotgun (WGS) entry which is preliminary data.</text>
</comment>
<organism evidence="2 3">
    <name type="scientific">Favolaschia claudopus</name>
    <dbReference type="NCBI Taxonomy" id="2862362"/>
    <lineage>
        <taxon>Eukaryota</taxon>
        <taxon>Fungi</taxon>
        <taxon>Dikarya</taxon>
        <taxon>Basidiomycota</taxon>
        <taxon>Agaricomycotina</taxon>
        <taxon>Agaricomycetes</taxon>
        <taxon>Agaricomycetidae</taxon>
        <taxon>Agaricales</taxon>
        <taxon>Marasmiineae</taxon>
        <taxon>Mycenaceae</taxon>
        <taxon>Favolaschia</taxon>
    </lineage>
</organism>
<evidence type="ECO:0000259" key="1">
    <source>
        <dbReference type="Pfam" id="PF12937"/>
    </source>
</evidence>
<protein>
    <recommendedName>
        <fullName evidence="1">F-box domain-containing protein</fullName>
    </recommendedName>
</protein>
<proteinExistence type="predicted"/>
<evidence type="ECO:0000313" key="3">
    <source>
        <dbReference type="Proteomes" id="UP001362999"/>
    </source>
</evidence>
<dbReference type="InterPro" id="IPR032675">
    <property type="entry name" value="LRR_dom_sf"/>
</dbReference>
<dbReference type="SUPFAM" id="SSF52047">
    <property type="entry name" value="RNI-like"/>
    <property type="match status" value="1"/>
</dbReference>
<name>A0AAV9ZVS4_9AGAR</name>
<dbReference type="Pfam" id="PF12937">
    <property type="entry name" value="F-box-like"/>
    <property type="match status" value="1"/>
</dbReference>
<reference evidence="2 3" key="1">
    <citation type="journal article" date="2024" name="J Genomics">
        <title>Draft genome sequencing and assembly of Favolaschia claudopus CIRM-BRFM 2984 isolated from oak limbs.</title>
        <authorList>
            <person name="Navarro D."/>
            <person name="Drula E."/>
            <person name="Chaduli D."/>
            <person name="Cazenave R."/>
            <person name="Ahrendt S."/>
            <person name="Wang J."/>
            <person name="Lipzen A."/>
            <person name="Daum C."/>
            <person name="Barry K."/>
            <person name="Grigoriev I.V."/>
            <person name="Favel A."/>
            <person name="Rosso M.N."/>
            <person name="Martin F."/>
        </authorList>
    </citation>
    <scope>NUCLEOTIDE SEQUENCE [LARGE SCALE GENOMIC DNA]</scope>
    <source>
        <strain evidence="2 3">CIRM-BRFM 2984</strain>
    </source>
</reference>
<feature type="domain" description="F-box" evidence="1">
    <location>
        <begin position="3"/>
        <end position="59"/>
    </location>
</feature>
<sequence length="943" mass="107779">MDASLPTEVFQAILLEVVDHRDPNENWVEIVDQRLTLSSVCRYWREVASGYTELWTAITVQRFTNHHLLCYCLEHCGDQRDMTITIDLGPWNATLKNKSMKSVKSAPLERFLKMIDEVLMPFANRIESITVKNETEQEIKMVTDLMAQYSWPRLRKLALRPSWNDGSLRRAFALPQHHRISHFHLRVASPRQFPLSVFASLHELTLQESHNGDWKAFDNIMRASVEIRCLRLDKVETTIPHPSRSVKMADTLHTLHFCYENPRQAGLLQGVDVGPLERLTVQAHGSSDLRQAISNNPSMFAHSRDISISQRNDDTRKGSLAALLAMCDVVHLDMARCGSMGVAALREFVSQDGELKCLEVVRCGVIWRHSTFPGLLAVAATTSYNIDRLSPLGPNLAKNDGYVDHQAKFSQVRLAPKSDIYNLDRPNNEYPNRRLEEDVQEDYIDHEVEIYGLIFILTLRPVISEEDIYQNELLREHLQDVCIKFRQVVDHLPVFWSFVMLETMNHTRPSPLDASELYANVCQHISNSAPCPLHIAFDLVVVPNGRDESTRIWNMLLLPTVKRWTSLFFRGAGSCTSAERCVEDLLGPNVLAHATKLKIIDVAKKRSVSCSKKHERLPLVSNTFHIVRCAVLVDIMFAPSWSLQYLHVITDLDHRDMNWSAFFASCTNLKQLKWDKRHPLRSSDTVITIPSLDRLTLWTLAFLPPVFAPRLSRLEILDSSEPMTVELFVKLVGSAARFTTLMLPTNPVSNQGLLDILESCPYLEHLTASDVESRTRIFRFLSRKLIYQYRMNSVHKLSAIKILLSKPMQENVYAQNRRLDLEDLCHPRECPKPNCLCFEPFTNGTCVVVSGLPVPLTESEVTRVYSEERVLSRIGFKVPVLKVWVPERIHFGQMPTNCLTLVILLDLEMEKAKLVATLGFKHDDILYAVETLTIGQLWKTPKK</sequence>
<evidence type="ECO:0000313" key="2">
    <source>
        <dbReference type="EMBL" id="KAK6992892.1"/>
    </source>
</evidence>
<dbReference type="Gene3D" id="3.80.10.10">
    <property type="entry name" value="Ribonuclease Inhibitor"/>
    <property type="match status" value="1"/>
</dbReference>
<dbReference type="AlphaFoldDB" id="A0AAV9ZVS4"/>
<keyword evidence="3" id="KW-1185">Reference proteome</keyword>
<gene>
    <name evidence="2" type="ORF">R3P38DRAFT_3224869</name>
</gene>
<dbReference type="EMBL" id="JAWWNJ010000106">
    <property type="protein sequence ID" value="KAK6992892.1"/>
    <property type="molecule type" value="Genomic_DNA"/>
</dbReference>